<name>A0A832TH84_9EURY</name>
<organism evidence="8 9">
    <name type="scientific">Methanopyrus kandleri</name>
    <dbReference type="NCBI Taxonomy" id="2320"/>
    <lineage>
        <taxon>Archaea</taxon>
        <taxon>Methanobacteriati</taxon>
        <taxon>Methanobacteriota</taxon>
        <taxon>Methanomada group</taxon>
        <taxon>Methanopyri</taxon>
        <taxon>Methanopyrales</taxon>
        <taxon>Methanopyraceae</taxon>
        <taxon>Methanopyrus</taxon>
    </lineage>
</organism>
<feature type="transmembrane region" description="Helical" evidence="7">
    <location>
        <begin position="146"/>
        <end position="173"/>
    </location>
</feature>
<dbReference type="AlphaFoldDB" id="A0A832TH84"/>
<keyword evidence="3" id="KW-1003">Cell membrane</keyword>
<evidence type="ECO:0000256" key="7">
    <source>
        <dbReference type="SAM" id="Phobius"/>
    </source>
</evidence>
<gene>
    <name evidence="8" type="ORF">HA336_05545</name>
</gene>
<evidence type="ECO:0000313" key="8">
    <source>
        <dbReference type="EMBL" id="HII70679.1"/>
    </source>
</evidence>
<sequence>MGIEGSNATQQLRPGGPGIAHIHLPDGLIPLWWCAVFYAMAAIPVGLGALRIRSEGRKTILVGLLAGLSFVFMQVPIGHAHVNLTGPIGILLGPWSSAVAVFIVNLACALMGHGGITIVGLNTLINWGEAAGVWALYRLLRERLDYGAAAGIATFSVLATSSVIPSFVMAWVINKPVLPFLLTLTTVWIVTAIIEAVITASMVKALAQMKPDWVRDL</sequence>
<dbReference type="Proteomes" id="UP000619545">
    <property type="component" value="Unassembled WGS sequence"/>
</dbReference>
<dbReference type="GO" id="GO:0000041">
    <property type="term" value="P:transition metal ion transport"/>
    <property type="evidence" value="ECO:0007669"/>
    <property type="project" value="InterPro"/>
</dbReference>
<dbReference type="EMBL" id="DUJS01000004">
    <property type="protein sequence ID" value="HII70679.1"/>
    <property type="molecule type" value="Genomic_DNA"/>
</dbReference>
<keyword evidence="5 7" id="KW-1133">Transmembrane helix</keyword>
<feature type="transmembrane region" description="Helical" evidence="7">
    <location>
        <begin position="59"/>
        <end position="77"/>
    </location>
</feature>
<evidence type="ECO:0000256" key="5">
    <source>
        <dbReference type="ARBA" id="ARBA00022989"/>
    </source>
</evidence>
<evidence type="ECO:0000256" key="4">
    <source>
        <dbReference type="ARBA" id="ARBA00022692"/>
    </source>
</evidence>
<dbReference type="InterPro" id="IPR002751">
    <property type="entry name" value="CbiM/NikMN"/>
</dbReference>
<keyword evidence="6 7" id="KW-0472">Membrane</keyword>
<evidence type="ECO:0000256" key="6">
    <source>
        <dbReference type="ARBA" id="ARBA00023136"/>
    </source>
</evidence>
<feature type="transmembrane region" description="Helical" evidence="7">
    <location>
        <begin position="97"/>
        <end position="125"/>
    </location>
</feature>
<evidence type="ECO:0000313" key="9">
    <source>
        <dbReference type="Proteomes" id="UP000619545"/>
    </source>
</evidence>
<evidence type="ECO:0000256" key="2">
    <source>
        <dbReference type="ARBA" id="ARBA00022448"/>
    </source>
</evidence>
<keyword evidence="4 7" id="KW-0812">Transmembrane</keyword>
<proteinExistence type="predicted"/>
<dbReference type="PANTHER" id="PTHR34229:SF1">
    <property type="entry name" value="METAL TRANSPORT PROTEIN HI_1621-RELATED"/>
    <property type="match status" value="1"/>
</dbReference>
<dbReference type="RefSeq" id="WP_148679404.1">
    <property type="nucleotide sequence ID" value="NZ_DUJS01000004.1"/>
</dbReference>
<feature type="transmembrane region" description="Helical" evidence="7">
    <location>
        <begin position="30"/>
        <end position="52"/>
    </location>
</feature>
<dbReference type="Pfam" id="PF01891">
    <property type="entry name" value="CbiM"/>
    <property type="match status" value="1"/>
</dbReference>
<feature type="transmembrane region" description="Helical" evidence="7">
    <location>
        <begin position="179"/>
        <end position="200"/>
    </location>
</feature>
<evidence type="ECO:0000256" key="1">
    <source>
        <dbReference type="ARBA" id="ARBA00004651"/>
    </source>
</evidence>
<dbReference type="Gene3D" id="1.10.1760.20">
    <property type="match status" value="1"/>
</dbReference>
<comment type="caution">
    <text evidence="8">The sequence shown here is derived from an EMBL/GenBank/DDBJ whole genome shotgun (WGS) entry which is preliminary data.</text>
</comment>
<keyword evidence="2" id="KW-0813">Transport</keyword>
<evidence type="ECO:0008006" key="10">
    <source>
        <dbReference type="Google" id="ProtNLM"/>
    </source>
</evidence>
<protein>
    <recommendedName>
        <fullName evidence="10">ABC-type Co2+ transport system, permease component</fullName>
    </recommendedName>
</protein>
<comment type="subcellular location">
    <subcellularLocation>
        <location evidence="1">Cell membrane</location>
        <topology evidence="1">Multi-pass membrane protein</topology>
    </subcellularLocation>
</comment>
<dbReference type="GO" id="GO:0005886">
    <property type="term" value="C:plasma membrane"/>
    <property type="evidence" value="ECO:0007669"/>
    <property type="project" value="UniProtKB-SubCell"/>
</dbReference>
<accession>A0A832TH84</accession>
<reference evidence="8" key="1">
    <citation type="journal article" date="2020" name="bioRxiv">
        <title>A rank-normalized archaeal taxonomy based on genome phylogeny resolves widespread incomplete and uneven classifications.</title>
        <authorList>
            <person name="Rinke C."/>
            <person name="Chuvochina M."/>
            <person name="Mussig A.J."/>
            <person name="Chaumeil P.-A."/>
            <person name="Waite D.W."/>
            <person name="Whitman W.B."/>
            <person name="Parks D.H."/>
            <person name="Hugenholtz P."/>
        </authorList>
    </citation>
    <scope>NUCLEOTIDE SEQUENCE</scope>
    <source>
        <strain evidence="8">UBA8853</strain>
    </source>
</reference>
<evidence type="ECO:0000256" key="3">
    <source>
        <dbReference type="ARBA" id="ARBA00022475"/>
    </source>
</evidence>
<dbReference type="PANTHER" id="PTHR34229">
    <property type="entry name" value="METAL TRANSPORT PROTEIN HI_1621-RELATED"/>
    <property type="match status" value="1"/>
</dbReference>